<dbReference type="InParanoid" id="S7XG04"/>
<sequence>MFVFYLSNPNIANHCLFHHLKRPIISYYCKKVTEMGTKKYIIKNLIEKMIIKSRDSLKQLSRNTSSFITFLREEGIILKNKKCHKCRNLLNTYVGDTFEASSLCCKKRLCVKKRYPLKINSFLYDLRIPTSKILEIIYEFSKKTKLKKIIKETGLNKETGKK</sequence>
<gene>
    <name evidence="1" type="ORF">SLOPH_568</name>
</gene>
<protein>
    <submittedName>
        <fullName evidence="1">Uncharacterized protein</fullName>
    </submittedName>
</protein>
<dbReference type="AlphaFoldDB" id="S7XG04"/>
<reference evidence="2" key="1">
    <citation type="journal article" date="2013" name="PLoS Genet.">
        <title>The genome of Spraguea lophii and the basis of host-microsporidian interactions.</title>
        <authorList>
            <person name="Campbell S.E."/>
            <person name="Williams T.A."/>
            <person name="Yousuf A."/>
            <person name="Soanes D.M."/>
            <person name="Paszkiewicz K.H."/>
            <person name="Williams B.A.P."/>
        </authorList>
    </citation>
    <scope>NUCLEOTIDE SEQUENCE [LARGE SCALE GENOMIC DNA]</scope>
    <source>
        <strain evidence="2">42_110</strain>
    </source>
</reference>
<evidence type="ECO:0000313" key="1">
    <source>
        <dbReference type="EMBL" id="EPR77974.1"/>
    </source>
</evidence>
<name>S7XG04_SPRLO</name>
<dbReference type="VEuPathDB" id="MicrosporidiaDB:SLOPH_568"/>
<accession>S7XG04</accession>
<comment type="caution">
    <text evidence="1">The sequence shown here is derived from an EMBL/GenBank/DDBJ whole genome shotgun (WGS) entry which is preliminary data.</text>
</comment>
<dbReference type="HOGENOM" id="CLU_1636514_0_0_1"/>
<evidence type="ECO:0000313" key="2">
    <source>
        <dbReference type="Proteomes" id="UP000014978"/>
    </source>
</evidence>
<organism evidence="1 2">
    <name type="scientific">Spraguea lophii (strain 42_110)</name>
    <name type="common">Microsporidian parasite</name>
    <dbReference type="NCBI Taxonomy" id="1358809"/>
    <lineage>
        <taxon>Eukaryota</taxon>
        <taxon>Fungi</taxon>
        <taxon>Fungi incertae sedis</taxon>
        <taxon>Microsporidia</taxon>
        <taxon>Spragueidae</taxon>
        <taxon>Spraguea</taxon>
    </lineage>
</organism>
<proteinExistence type="predicted"/>
<keyword evidence="2" id="KW-1185">Reference proteome</keyword>
<dbReference type="Proteomes" id="UP000014978">
    <property type="component" value="Unassembled WGS sequence"/>
</dbReference>
<dbReference type="EMBL" id="ATCN01001115">
    <property type="protein sequence ID" value="EPR77974.1"/>
    <property type="molecule type" value="Genomic_DNA"/>
</dbReference>